<evidence type="ECO:0000313" key="2">
    <source>
        <dbReference type="Proteomes" id="UP000008021"/>
    </source>
</evidence>
<dbReference type="Gene3D" id="3.40.50.2000">
    <property type="entry name" value="Glycogen Phosphorylase B"/>
    <property type="match status" value="1"/>
</dbReference>
<proteinExistence type="predicted"/>
<dbReference type="Proteomes" id="UP000008021">
    <property type="component" value="Chromosome 6"/>
</dbReference>
<name>A0A0E0DZF9_9ORYZ</name>
<evidence type="ECO:0000313" key="1">
    <source>
        <dbReference type="EnsemblPlants" id="OMERI06G09890.1"/>
    </source>
</evidence>
<accession>A0A0E0DZF9</accession>
<dbReference type="AlphaFoldDB" id="A0A0E0DZF9"/>
<dbReference type="Gramene" id="OMERI06G09890.1">
    <property type="protein sequence ID" value="OMERI06G09890.1"/>
    <property type="gene ID" value="OMERI06G09890"/>
</dbReference>
<keyword evidence="2" id="KW-1185">Reference proteome</keyword>
<protein>
    <submittedName>
        <fullName evidence="1">Uncharacterized protein</fullName>
    </submittedName>
</protein>
<dbReference type="HOGENOM" id="CLU_194826_0_0_1"/>
<organism evidence="1">
    <name type="scientific">Oryza meridionalis</name>
    <dbReference type="NCBI Taxonomy" id="40149"/>
    <lineage>
        <taxon>Eukaryota</taxon>
        <taxon>Viridiplantae</taxon>
        <taxon>Streptophyta</taxon>
        <taxon>Embryophyta</taxon>
        <taxon>Tracheophyta</taxon>
        <taxon>Spermatophyta</taxon>
        <taxon>Magnoliopsida</taxon>
        <taxon>Liliopsida</taxon>
        <taxon>Poales</taxon>
        <taxon>Poaceae</taxon>
        <taxon>BOP clade</taxon>
        <taxon>Oryzoideae</taxon>
        <taxon>Oryzeae</taxon>
        <taxon>Oryzinae</taxon>
        <taxon>Oryza</taxon>
    </lineage>
</organism>
<dbReference type="EnsemblPlants" id="OMERI06G09890.1">
    <property type="protein sequence ID" value="OMERI06G09890.1"/>
    <property type="gene ID" value="OMERI06G09890"/>
</dbReference>
<reference evidence="1" key="2">
    <citation type="submission" date="2018-05" db="EMBL/GenBank/DDBJ databases">
        <title>OmerRS3 (Oryza meridionalis Reference Sequence Version 3).</title>
        <authorList>
            <person name="Zhang J."/>
            <person name="Kudrna D."/>
            <person name="Lee S."/>
            <person name="Talag J."/>
            <person name="Welchert J."/>
            <person name="Wing R.A."/>
        </authorList>
    </citation>
    <scope>NUCLEOTIDE SEQUENCE [LARGE SCALE GENOMIC DNA]</scope>
    <source>
        <strain evidence="1">cv. OR44</strain>
    </source>
</reference>
<sequence>MADESYLTNNWIAGVPTVRLGDVCSFVRTLDPTSFALRVDEDEPNSCARAPGLILNTDEFPRVYTIGPLGADRANSLAPLG</sequence>
<reference evidence="1" key="1">
    <citation type="submission" date="2015-04" db="UniProtKB">
        <authorList>
            <consortium name="EnsemblPlants"/>
        </authorList>
    </citation>
    <scope>IDENTIFICATION</scope>
</reference>